<evidence type="ECO:0000256" key="5">
    <source>
        <dbReference type="ARBA" id="ARBA00022801"/>
    </source>
</evidence>
<evidence type="ECO:0000259" key="12">
    <source>
        <dbReference type="Pfam" id="PF00723"/>
    </source>
</evidence>
<reference evidence="14 15" key="1">
    <citation type="submission" date="2019-06" db="EMBL/GenBank/DDBJ databases">
        <title>Sequencing the genomes of 1000 actinobacteria strains.</title>
        <authorList>
            <person name="Klenk H.-P."/>
        </authorList>
    </citation>
    <scope>NUCLEOTIDE SEQUENCE [LARGE SCALE GENOMIC DNA]</scope>
    <source>
        <strain evidence="14 15">DSM 17305</strain>
    </source>
</reference>
<feature type="domain" description="GH15-like" evidence="12">
    <location>
        <begin position="214"/>
        <end position="583"/>
    </location>
</feature>
<feature type="domain" description="Trehalase-like N-terminal" evidence="13">
    <location>
        <begin position="5"/>
        <end position="130"/>
    </location>
</feature>
<accession>A0A542EA36</accession>
<evidence type="ECO:0000256" key="10">
    <source>
        <dbReference type="ARBA" id="ARBA00053030"/>
    </source>
</evidence>
<comment type="similarity">
    <text evidence="2">Belongs to the glycosyl hydrolase 15 family.</text>
</comment>
<evidence type="ECO:0000256" key="11">
    <source>
        <dbReference type="ARBA" id="ARBA00060615"/>
    </source>
</evidence>
<dbReference type="PANTHER" id="PTHR31616:SF0">
    <property type="entry name" value="GLUCAN 1,4-ALPHA-GLUCOSIDASE"/>
    <property type="match status" value="1"/>
</dbReference>
<evidence type="ECO:0000313" key="15">
    <source>
        <dbReference type="Proteomes" id="UP000316298"/>
    </source>
</evidence>
<evidence type="ECO:0000256" key="2">
    <source>
        <dbReference type="ARBA" id="ARBA00006188"/>
    </source>
</evidence>
<evidence type="ECO:0000256" key="6">
    <source>
        <dbReference type="ARBA" id="ARBA00023277"/>
    </source>
</evidence>
<gene>
    <name evidence="14" type="ORF">FB475_5125</name>
</gene>
<evidence type="ECO:0000256" key="1">
    <source>
        <dbReference type="ARBA" id="ARBA00001576"/>
    </source>
</evidence>
<dbReference type="GO" id="GO:0005993">
    <property type="term" value="P:trehalose catabolic process"/>
    <property type="evidence" value="ECO:0007669"/>
    <property type="project" value="UniProtKB-ARBA"/>
</dbReference>
<name>A0A542EA36_9ACTN</name>
<dbReference type="EC" id="3.2.1.28" evidence="3"/>
<dbReference type="PANTHER" id="PTHR31616">
    <property type="entry name" value="TREHALASE"/>
    <property type="match status" value="1"/>
</dbReference>
<keyword evidence="15" id="KW-1185">Reference proteome</keyword>
<keyword evidence="6" id="KW-0119">Carbohydrate metabolism</keyword>
<keyword evidence="7" id="KW-0326">Glycosidase</keyword>
<dbReference type="AlphaFoldDB" id="A0A542EA36"/>
<dbReference type="Gene3D" id="1.50.10.10">
    <property type="match status" value="1"/>
</dbReference>
<dbReference type="InterPro" id="IPR008928">
    <property type="entry name" value="6-hairpin_glycosidase_sf"/>
</dbReference>
<dbReference type="InterPro" id="IPR045582">
    <property type="entry name" value="Trehalase-like_N"/>
</dbReference>
<evidence type="ECO:0000313" key="14">
    <source>
        <dbReference type="EMBL" id="TQJ12195.1"/>
    </source>
</evidence>
<keyword evidence="5" id="KW-0378">Hydrolase</keyword>
<sequence>MPLQLEDYGLIGDTQTAALVGYDGSIDWLCVPRFDSGACFAALLGDERHGRWLLAPAGGHRATDRRYRRDSLVLETDFTTADGTVRVIDCMPIRDDRLEVYRRVECLSGRVAMRSELSPRLDYGHVTPWIRDTGRRSTALAGPDTLTLDSDVEHHRRDSDLIGEFELAAGDHADFRLTWSEPRAQPPKHVDVGKAIQRTERWWQGWASRCQYDGRYRDPVVRSLITLKAMTYQPSGGIVAAPTTSLPEQLGGVRNWDYRFCWIRDATFTLLALLGAGYESEAEAWREWLLRALAGKPEQMQLMYGVEGERRLTEYELDWLPGYANSRPVRVGNAASEQFQLDVFGELMDALHQSRTHGIPPDETAWAVQQKLLDFLEGHWNDPDDGIWEMRGERRHFVHSKIMAWAAVDRAVRGIEEFGLPGPVDDWKRLREEIHTEVCEKGYDADRNTFTQYFGSRALDASVLLMGSVGFLPGSDKRYRGTIDAIAGELTHDGFVSRYSTTKKSEQVDGLPPGEASFLPCTLWLADSYLLTGRKDQGREVFERVLGLSNDLGLLSEEYDTEQHRLVGNFPQALTHLGIINTALDLHSSRGPTQRRSHTGRTR</sequence>
<dbReference type="InterPro" id="IPR012341">
    <property type="entry name" value="6hp_glycosidase-like_sf"/>
</dbReference>
<dbReference type="InterPro" id="IPR011613">
    <property type="entry name" value="GH15-like"/>
</dbReference>
<evidence type="ECO:0000256" key="8">
    <source>
        <dbReference type="ARBA" id="ARBA00030473"/>
    </source>
</evidence>
<comment type="pathway">
    <text evidence="11">Glycan degradation; trehalose degradation; D-glucose from alpha,alpha-trehalose: step 1/1.</text>
</comment>
<proteinExistence type="inferred from homology"/>
<protein>
    <recommendedName>
        <fullName evidence="4">Trehalase</fullName>
        <ecNumber evidence="3">3.2.1.28</ecNumber>
    </recommendedName>
    <alternativeName>
        <fullName evidence="8">Alpha,alpha-trehalase</fullName>
    </alternativeName>
    <alternativeName>
        <fullName evidence="9">Alpha,alpha-trehalose glucohydrolase</fullName>
    </alternativeName>
</protein>
<dbReference type="FunFam" id="1.50.10.10:FF:000005">
    <property type="entry name" value="Glycosyl hydrolase, glucoamylase"/>
    <property type="match status" value="1"/>
</dbReference>
<dbReference type="OrthoDB" id="3902805at2"/>
<dbReference type="SUPFAM" id="SSF48208">
    <property type="entry name" value="Six-hairpin glycosidases"/>
    <property type="match status" value="1"/>
</dbReference>
<dbReference type="RefSeq" id="WP_141859067.1">
    <property type="nucleotide sequence ID" value="NZ_BAAAKA010000005.1"/>
</dbReference>
<dbReference type="Proteomes" id="UP000316298">
    <property type="component" value="Unassembled WGS sequence"/>
</dbReference>
<organism evidence="14 15">
    <name type="scientific">Kribbella jejuensis</name>
    <dbReference type="NCBI Taxonomy" id="236068"/>
    <lineage>
        <taxon>Bacteria</taxon>
        <taxon>Bacillati</taxon>
        <taxon>Actinomycetota</taxon>
        <taxon>Actinomycetes</taxon>
        <taxon>Propionibacteriales</taxon>
        <taxon>Kribbellaceae</taxon>
        <taxon>Kribbella</taxon>
    </lineage>
</organism>
<dbReference type="Pfam" id="PF19291">
    <property type="entry name" value="TREH_N"/>
    <property type="match status" value="1"/>
</dbReference>
<dbReference type="EMBL" id="VFMM01000002">
    <property type="protein sequence ID" value="TQJ12195.1"/>
    <property type="molecule type" value="Genomic_DNA"/>
</dbReference>
<comment type="caution">
    <text evidence="14">The sequence shown here is derived from an EMBL/GenBank/DDBJ whole genome shotgun (WGS) entry which is preliminary data.</text>
</comment>
<evidence type="ECO:0000256" key="3">
    <source>
        <dbReference type="ARBA" id="ARBA00012757"/>
    </source>
</evidence>
<evidence type="ECO:0000256" key="7">
    <source>
        <dbReference type="ARBA" id="ARBA00023295"/>
    </source>
</evidence>
<evidence type="ECO:0000256" key="4">
    <source>
        <dbReference type="ARBA" id="ARBA00019905"/>
    </source>
</evidence>
<evidence type="ECO:0000256" key="9">
    <source>
        <dbReference type="ARBA" id="ARBA00031637"/>
    </source>
</evidence>
<evidence type="ECO:0000259" key="13">
    <source>
        <dbReference type="Pfam" id="PF19291"/>
    </source>
</evidence>
<dbReference type="Pfam" id="PF00723">
    <property type="entry name" value="Glyco_hydro_15"/>
    <property type="match status" value="1"/>
</dbReference>
<comment type="catalytic activity">
    <reaction evidence="1">
        <text>alpha,alpha-trehalose + H2O = alpha-D-glucose + beta-D-glucose</text>
        <dbReference type="Rhea" id="RHEA:32675"/>
        <dbReference type="ChEBI" id="CHEBI:15377"/>
        <dbReference type="ChEBI" id="CHEBI:15903"/>
        <dbReference type="ChEBI" id="CHEBI:16551"/>
        <dbReference type="ChEBI" id="CHEBI:17925"/>
        <dbReference type="EC" id="3.2.1.28"/>
    </reaction>
</comment>
<comment type="cofactor">
    <cofactor evidence="10">
        <name>phosphate</name>
        <dbReference type="ChEBI" id="CHEBI:43474"/>
    </cofactor>
</comment>
<dbReference type="GO" id="GO:0004555">
    <property type="term" value="F:alpha,alpha-trehalase activity"/>
    <property type="evidence" value="ECO:0007669"/>
    <property type="project" value="UniProtKB-EC"/>
</dbReference>